<dbReference type="InterPro" id="IPR037252">
    <property type="entry name" value="Mib_Herc2_sf"/>
</dbReference>
<name>A0A6P8YA75_THRPL</name>
<evidence type="ECO:0000313" key="1">
    <source>
        <dbReference type="Proteomes" id="UP000515158"/>
    </source>
</evidence>
<evidence type="ECO:0000313" key="2">
    <source>
        <dbReference type="RefSeq" id="XP_034236533.1"/>
    </source>
</evidence>
<dbReference type="Proteomes" id="UP000515158">
    <property type="component" value="Unplaced"/>
</dbReference>
<organism evidence="2">
    <name type="scientific">Thrips palmi</name>
    <name type="common">Melon thrips</name>
    <dbReference type="NCBI Taxonomy" id="161013"/>
    <lineage>
        <taxon>Eukaryota</taxon>
        <taxon>Metazoa</taxon>
        <taxon>Ecdysozoa</taxon>
        <taxon>Arthropoda</taxon>
        <taxon>Hexapoda</taxon>
        <taxon>Insecta</taxon>
        <taxon>Pterygota</taxon>
        <taxon>Neoptera</taxon>
        <taxon>Paraneoptera</taxon>
        <taxon>Thysanoptera</taxon>
        <taxon>Terebrantia</taxon>
        <taxon>Thripoidea</taxon>
        <taxon>Thripidae</taxon>
        <taxon>Thrips</taxon>
    </lineage>
</organism>
<dbReference type="GO" id="GO:0004842">
    <property type="term" value="F:ubiquitin-protein transferase activity"/>
    <property type="evidence" value="ECO:0007669"/>
    <property type="project" value="InterPro"/>
</dbReference>
<proteinExistence type="predicted"/>
<dbReference type="KEGG" id="tpal:117642423"/>
<dbReference type="OrthoDB" id="8228905at2759"/>
<dbReference type="RefSeq" id="XP_034236533.1">
    <property type="nucleotide sequence ID" value="XM_034380642.1"/>
</dbReference>
<accession>A0A6P8YA75</accession>
<gene>
    <name evidence="2" type="primary">LOC117642423</name>
</gene>
<reference evidence="2" key="1">
    <citation type="submission" date="2025-08" db="UniProtKB">
        <authorList>
            <consortium name="RefSeq"/>
        </authorList>
    </citation>
    <scope>IDENTIFICATION</scope>
    <source>
        <tissue evidence="2">Total insect</tissue>
    </source>
</reference>
<dbReference type="GeneID" id="117642423"/>
<protein>
    <submittedName>
        <fullName evidence="2">Uncharacterized protein LOC117642423</fullName>
    </submittedName>
</protein>
<dbReference type="InParanoid" id="A0A6P8YA75"/>
<sequence>MAAGMEIGSRVERGVHWDRGPGVGTAPGRGTVTKVDSSFEVFVKWDRTGQICGPYSMGHDGGRYHLSLLVTAAMVMVPYLESDLKVLDAASLRSCAEATEAVKESRCDQVVGLQCNSLPAVSLTVLKECAKGTYGNYGWLRQPGLQGLQMVSPLQQHLEAALAMPRLRALSITNITGPQLQQVTHLLGQGGQLAWVQRLELHCPFGAPLFMLTSLATPSRKGSLRWLRCGVHPLVVALVLMRAHADSLEELQLVAATTEPYGLTYGCPDLAQQLRGCGFKKLNRMVLLRHDAYDGACRHDNTSCKAQMASLWEMFVESNLRPTMLCSLCDRVA</sequence>
<dbReference type="AlphaFoldDB" id="A0A6P8YA75"/>
<dbReference type="SUPFAM" id="SSF159034">
    <property type="entry name" value="Mib/herc2 domain-like"/>
    <property type="match status" value="1"/>
</dbReference>
<keyword evidence="1" id="KW-1185">Reference proteome</keyword>
<dbReference type="GO" id="GO:0046872">
    <property type="term" value="F:metal ion binding"/>
    <property type="evidence" value="ECO:0007669"/>
    <property type="project" value="InterPro"/>
</dbReference>
<dbReference type="Gene3D" id="2.30.30.40">
    <property type="entry name" value="SH3 Domains"/>
    <property type="match status" value="1"/>
</dbReference>